<dbReference type="EMBL" id="VRLW01000001">
    <property type="protein sequence ID" value="KAA1261736.1"/>
    <property type="molecule type" value="Genomic_DNA"/>
</dbReference>
<evidence type="ECO:0000259" key="4">
    <source>
        <dbReference type="Pfam" id="PF14522"/>
    </source>
</evidence>
<evidence type="ECO:0000313" key="6">
    <source>
        <dbReference type="Proteomes" id="UP000322699"/>
    </source>
</evidence>
<comment type="caution">
    <text evidence="5">The sequence shown here is derived from an EMBL/GenBank/DDBJ whole genome shotgun (WGS) entry which is preliminary data.</text>
</comment>
<name>A0A5B1CMG6_9BACT</name>
<evidence type="ECO:0000256" key="2">
    <source>
        <dbReference type="SAM" id="MobiDB-lite"/>
    </source>
</evidence>
<dbReference type="InterPro" id="IPR036280">
    <property type="entry name" value="Multihaem_cyt_sf"/>
</dbReference>
<evidence type="ECO:0000256" key="1">
    <source>
        <dbReference type="ARBA" id="ARBA00022729"/>
    </source>
</evidence>
<proteinExistence type="predicted"/>
<gene>
    <name evidence="5" type="ORF">LF1_42960</name>
</gene>
<dbReference type="Proteomes" id="UP000322699">
    <property type="component" value="Unassembled WGS sequence"/>
</dbReference>
<evidence type="ECO:0000313" key="5">
    <source>
        <dbReference type="EMBL" id="KAA1261736.1"/>
    </source>
</evidence>
<dbReference type="SUPFAM" id="SSF48695">
    <property type="entry name" value="Multiheme cytochromes"/>
    <property type="match status" value="1"/>
</dbReference>
<feature type="chain" id="PRO_5022813118" description="Cytochrome c7-like domain-containing protein" evidence="3">
    <location>
        <begin position="34"/>
        <end position="488"/>
    </location>
</feature>
<evidence type="ECO:0000256" key="3">
    <source>
        <dbReference type="SAM" id="SignalP"/>
    </source>
</evidence>
<dbReference type="InterPro" id="IPR051829">
    <property type="entry name" value="Multiheme_Cytochr_ET"/>
</dbReference>
<sequence precursor="true">MSGLLSTRRGFCCRVSISLAFFLAAPAVLPVVAQQIQRHIETESLDLSPRFLGSDSCATSTCHGNVVGQGPLWNHSLSVYAANDPHATAGRILSREVSPLSESIVVLLDPNAKTSTEAYTQVLQKHCISCHGTVTPDQCDSSNPLKPSVLYEGVSCEACHGGASQWIDDHLNESWIGPSRFLAATGMRDTESIVGRAKNCVRCHVGSRSEDGLVRDMNHDLIAAGHPALRFDLLIYNENLPHHWSSDSEVEENFSASAIRLRKVSRATNLSAAAALSSARASDHLRDVSIPWPELSDYDCFACHQSLTMSRYDVPLMNQVKTMLRVSDGLPIWNTWHSTDQLNLRDSISYLEILSPHRSDPRKVASIGNRIAARYQKLASKIATEAAPDTKTELNRLLALLQKNELQDWHAAAVNLLTLDAIIRDLPDQQRTVLAADVAQLESMLRFDSGDRSSKPPKHSPGGFDPQEYRARVIDILTSRLNPATKAP</sequence>
<dbReference type="PANTHER" id="PTHR35038">
    <property type="entry name" value="DISSIMILATORY SULFITE REDUCTASE SIRA"/>
    <property type="match status" value="1"/>
</dbReference>
<protein>
    <recommendedName>
        <fullName evidence="4">Cytochrome c7-like domain-containing protein</fullName>
    </recommendedName>
</protein>
<dbReference type="PANTHER" id="PTHR35038:SF8">
    <property type="entry name" value="C-TYPE POLYHEME CYTOCHROME OMCC"/>
    <property type="match status" value="1"/>
</dbReference>
<keyword evidence="1 3" id="KW-0732">Signal</keyword>
<dbReference type="AlphaFoldDB" id="A0A5B1CMG6"/>
<feature type="region of interest" description="Disordered" evidence="2">
    <location>
        <begin position="447"/>
        <end position="469"/>
    </location>
</feature>
<organism evidence="5 6">
    <name type="scientific">Rubripirellula obstinata</name>
    <dbReference type="NCBI Taxonomy" id="406547"/>
    <lineage>
        <taxon>Bacteria</taxon>
        <taxon>Pseudomonadati</taxon>
        <taxon>Planctomycetota</taxon>
        <taxon>Planctomycetia</taxon>
        <taxon>Pirellulales</taxon>
        <taxon>Pirellulaceae</taxon>
        <taxon>Rubripirellula</taxon>
    </lineage>
</organism>
<dbReference type="Pfam" id="PF14522">
    <property type="entry name" value="Cytochrome_C7"/>
    <property type="match status" value="1"/>
</dbReference>
<dbReference type="InterPro" id="IPR029467">
    <property type="entry name" value="Cyt_c7-like"/>
</dbReference>
<reference evidence="5 6" key="1">
    <citation type="submission" date="2019-08" db="EMBL/GenBank/DDBJ databases">
        <title>Deep-cultivation of Planctomycetes and their phenomic and genomic characterization uncovers novel biology.</title>
        <authorList>
            <person name="Wiegand S."/>
            <person name="Jogler M."/>
            <person name="Boedeker C."/>
            <person name="Pinto D."/>
            <person name="Vollmers J."/>
            <person name="Rivas-Marin E."/>
            <person name="Kohn T."/>
            <person name="Peeters S.H."/>
            <person name="Heuer A."/>
            <person name="Rast P."/>
            <person name="Oberbeckmann S."/>
            <person name="Bunk B."/>
            <person name="Jeske O."/>
            <person name="Meyerdierks A."/>
            <person name="Storesund J.E."/>
            <person name="Kallscheuer N."/>
            <person name="Luecker S."/>
            <person name="Lage O.M."/>
            <person name="Pohl T."/>
            <person name="Merkel B.J."/>
            <person name="Hornburger P."/>
            <person name="Mueller R.-W."/>
            <person name="Bruemmer F."/>
            <person name="Labrenz M."/>
            <person name="Spormann A.M."/>
            <person name="Op Den Camp H."/>
            <person name="Overmann J."/>
            <person name="Amann R."/>
            <person name="Jetten M.S.M."/>
            <person name="Mascher T."/>
            <person name="Medema M.H."/>
            <person name="Devos D.P."/>
            <person name="Kaster A.-K."/>
            <person name="Ovreas L."/>
            <person name="Rohde M."/>
            <person name="Galperin M.Y."/>
            <person name="Jogler C."/>
        </authorList>
    </citation>
    <scope>NUCLEOTIDE SEQUENCE [LARGE SCALE GENOMIC DNA]</scope>
    <source>
        <strain evidence="5 6">LF1</strain>
    </source>
</reference>
<feature type="domain" description="Cytochrome c7-like" evidence="4">
    <location>
        <begin position="118"/>
        <end position="204"/>
    </location>
</feature>
<feature type="signal peptide" evidence="3">
    <location>
        <begin position="1"/>
        <end position="33"/>
    </location>
</feature>
<keyword evidence="6" id="KW-1185">Reference proteome</keyword>
<dbReference type="Gene3D" id="1.10.1130.10">
    <property type="entry name" value="Flavocytochrome C3, Chain A"/>
    <property type="match status" value="1"/>
</dbReference>
<accession>A0A5B1CMG6</accession>